<comment type="caution">
    <text evidence="1">The sequence shown here is derived from an EMBL/GenBank/DDBJ whole genome shotgun (WGS) entry which is preliminary data.</text>
</comment>
<evidence type="ECO:0000313" key="2">
    <source>
        <dbReference type="Proteomes" id="UP000196475"/>
    </source>
</evidence>
<gene>
    <name evidence="1" type="ORF">BAA01_03730</name>
</gene>
<dbReference type="EMBL" id="LZRT01000105">
    <property type="protein sequence ID" value="OUM85379.1"/>
    <property type="molecule type" value="Genomic_DNA"/>
</dbReference>
<sequence>MKDDLATEICMAIKRAVQRRKKRGADIFEVLRFLDRLMKVWKNRAVREFIMTLAIFEILKTILELEGRHENQSHPKRA</sequence>
<protein>
    <submittedName>
        <fullName evidence="1">Uncharacterized protein</fullName>
    </submittedName>
</protein>
<dbReference type="Proteomes" id="UP000196475">
    <property type="component" value="Unassembled WGS sequence"/>
</dbReference>
<organism evidence="1 2">
    <name type="scientific">Bacillus thermozeamaize</name>
    <dbReference type="NCBI Taxonomy" id="230954"/>
    <lineage>
        <taxon>Bacteria</taxon>
        <taxon>Bacillati</taxon>
        <taxon>Bacillota</taxon>
        <taxon>Bacilli</taxon>
        <taxon>Bacillales</taxon>
        <taxon>Bacillaceae</taxon>
        <taxon>Bacillus</taxon>
    </lineage>
</organism>
<dbReference type="AlphaFoldDB" id="A0A1Y3PM51"/>
<name>A0A1Y3PM51_9BACI</name>
<proteinExistence type="predicted"/>
<evidence type="ECO:0000313" key="1">
    <source>
        <dbReference type="EMBL" id="OUM85379.1"/>
    </source>
</evidence>
<reference evidence="2" key="1">
    <citation type="submission" date="2016-06" db="EMBL/GenBank/DDBJ databases">
        <authorList>
            <person name="Nascimento L."/>
            <person name="Pereira R.V."/>
            <person name="Martins L.F."/>
            <person name="Quaggio R.B."/>
            <person name="Silva A.M."/>
            <person name="Setubal J.C."/>
        </authorList>
    </citation>
    <scope>NUCLEOTIDE SEQUENCE [LARGE SCALE GENOMIC DNA]</scope>
</reference>
<accession>A0A1Y3PM51</accession>